<dbReference type="InterPro" id="IPR041607">
    <property type="entry name" value="HU-HIG"/>
</dbReference>
<dbReference type="Pfam" id="PF18291">
    <property type="entry name" value="HU-HIG"/>
    <property type="match status" value="1"/>
</dbReference>
<sequence>MAKRYGIWKKRFKSASGEEKTLYYACSKRGNVIGFKGLSKRVTELSSLSEGDIMSTLLNVATVMKWKLIDGDTVRLDGIGSFSIAVTSDGFEDPKDITPNRVRASKVVFIPDRSFVRLIEKIDFYK</sequence>
<accession>A0A644TSM2</accession>
<dbReference type="EMBL" id="VSSQ01000050">
    <property type="protein sequence ID" value="MPL69996.1"/>
    <property type="molecule type" value="Genomic_DNA"/>
</dbReference>
<gene>
    <name evidence="2" type="ORF">SDC9_15747</name>
</gene>
<feature type="domain" description="HU" evidence="1">
    <location>
        <begin position="1"/>
        <end position="126"/>
    </location>
</feature>
<reference evidence="2" key="1">
    <citation type="submission" date="2019-08" db="EMBL/GenBank/DDBJ databases">
        <authorList>
            <person name="Kucharzyk K."/>
            <person name="Murdoch R.W."/>
            <person name="Higgins S."/>
            <person name="Loffler F."/>
        </authorList>
    </citation>
    <scope>NUCLEOTIDE SEQUENCE</scope>
</reference>
<dbReference type="SUPFAM" id="SSF47729">
    <property type="entry name" value="IHF-like DNA-binding proteins"/>
    <property type="match status" value="1"/>
</dbReference>
<proteinExistence type="predicted"/>
<dbReference type="AlphaFoldDB" id="A0A644TSM2"/>
<evidence type="ECO:0000313" key="2">
    <source>
        <dbReference type="EMBL" id="MPL69996.1"/>
    </source>
</evidence>
<dbReference type="GO" id="GO:0003677">
    <property type="term" value="F:DNA binding"/>
    <property type="evidence" value="ECO:0007669"/>
    <property type="project" value="InterPro"/>
</dbReference>
<dbReference type="InterPro" id="IPR005902">
    <property type="entry name" value="HU_DNA-bd_put"/>
</dbReference>
<evidence type="ECO:0000259" key="1">
    <source>
        <dbReference type="Pfam" id="PF18291"/>
    </source>
</evidence>
<comment type="caution">
    <text evidence="2">The sequence shown here is derived from an EMBL/GenBank/DDBJ whole genome shotgun (WGS) entry which is preliminary data.</text>
</comment>
<dbReference type="NCBIfam" id="TIGR01201">
    <property type="entry name" value="HU_rel"/>
    <property type="match status" value="1"/>
</dbReference>
<protein>
    <recommendedName>
        <fullName evidence="1">HU domain-containing protein</fullName>
    </recommendedName>
</protein>
<name>A0A644TSM2_9ZZZZ</name>
<dbReference type="InterPro" id="IPR010992">
    <property type="entry name" value="IHF-like_DNA-bd_dom_sf"/>
</dbReference>
<organism evidence="2">
    <name type="scientific">bioreactor metagenome</name>
    <dbReference type="NCBI Taxonomy" id="1076179"/>
    <lineage>
        <taxon>unclassified sequences</taxon>
        <taxon>metagenomes</taxon>
        <taxon>ecological metagenomes</taxon>
    </lineage>
</organism>